<protein>
    <submittedName>
        <fullName evidence="3">Uncharacterized protein</fullName>
    </submittedName>
</protein>
<feature type="region of interest" description="Disordered" evidence="1">
    <location>
        <begin position="16"/>
        <end position="44"/>
    </location>
</feature>
<keyword evidence="2" id="KW-1133">Transmembrane helix</keyword>
<proteinExistence type="predicted"/>
<name>A0A8J2KIF4_9HEXA</name>
<organism evidence="3 4">
    <name type="scientific">Allacma fusca</name>
    <dbReference type="NCBI Taxonomy" id="39272"/>
    <lineage>
        <taxon>Eukaryota</taxon>
        <taxon>Metazoa</taxon>
        <taxon>Ecdysozoa</taxon>
        <taxon>Arthropoda</taxon>
        <taxon>Hexapoda</taxon>
        <taxon>Collembola</taxon>
        <taxon>Symphypleona</taxon>
        <taxon>Sminthuridae</taxon>
        <taxon>Allacma</taxon>
    </lineage>
</organism>
<reference evidence="3" key="1">
    <citation type="submission" date="2021-06" db="EMBL/GenBank/DDBJ databases">
        <authorList>
            <person name="Hodson N. C."/>
            <person name="Mongue J. A."/>
            <person name="Jaron S. K."/>
        </authorList>
    </citation>
    <scope>NUCLEOTIDE SEQUENCE</scope>
</reference>
<dbReference type="EMBL" id="CAJVCH010298065">
    <property type="protein sequence ID" value="CAG7785522.1"/>
    <property type="molecule type" value="Genomic_DNA"/>
</dbReference>
<evidence type="ECO:0000256" key="2">
    <source>
        <dbReference type="SAM" id="Phobius"/>
    </source>
</evidence>
<dbReference type="AlphaFoldDB" id="A0A8J2KIF4"/>
<accession>A0A8J2KIF4</accession>
<sequence>MTVDWLLQILSGTNPSNNNNNYNNNFNGGSSNHNFNNNNNNRDQIPAEATKGTGPVNVHPILSGSGFPVSPDVDPFYRDAFHSDLKLPSFEPGYPAFFILITLVSLTTLSLFVLLFLCCIHPQKTASKIPPNSLTPSTEQTEGFPEYEDEYEDDVEEIYIPEFIDAATSPFPDMVDEEAVEESDDTVVIEAEDAEAPEAEDTVVIEAEDTVVIEAEDTVVIEAEETVVIEANDASR</sequence>
<keyword evidence="4" id="KW-1185">Reference proteome</keyword>
<evidence type="ECO:0000313" key="4">
    <source>
        <dbReference type="Proteomes" id="UP000708208"/>
    </source>
</evidence>
<evidence type="ECO:0000256" key="1">
    <source>
        <dbReference type="SAM" id="MobiDB-lite"/>
    </source>
</evidence>
<keyword evidence="2" id="KW-0472">Membrane</keyword>
<keyword evidence="2" id="KW-0812">Transmembrane</keyword>
<feature type="compositionally biased region" description="Low complexity" evidence="1">
    <location>
        <begin position="16"/>
        <end position="41"/>
    </location>
</feature>
<dbReference type="Proteomes" id="UP000708208">
    <property type="component" value="Unassembled WGS sequence"/>
</dbReference>
<gene>
    <name evidence="3" type="ORF">AFUS01_LOCUS24140</name>
</gene>
<comment type="caution">
    <text evidence="3">The sequence shown here is derived from an EMBL/GenBank/DDBJ whole genome shotgun (WGS) entry which is preliminary data.</text>
</comment>
<feature type="transmembrane region" description="Helical" evidence="2">
    <location>
        <begin position="96"/>
        <end position="120"/>
    </location>
</feature>
<evidence type="ECO:0000313" key="3">
    <source>
        <dbReference type="EMBL" id="CAG7785522.1"/>
    </source>
</evidence>